<reference evidence="1 2" key="1">
    <citation type="submission" date="2016-10" db="EMBL/GenBank/DDBJ databases">
        <authorList>
            <person name="de Groot N.N."/>
        </authorList>
    </citation>
    <scope>NUCLEOTIDE SEQUENCE [LARGE SCALE GENOMIC DNA]</scope>
    <source>
        <strain evidence="1 2">MAR_2009_71</strain>
    </source>
</reference>
<organism evidence="1 2">
    <name type="scientific">Maribacter dokdonensis</name>
    <dbReference type="NCBI Taxonomy" id="320912"/>
    <lineage>
        <taxon>Bacteria</taxon>
        <taxon>Pseudomonadati</taxon>
        <taxon>Bacteroidota</taxon>
        <taxon>Flavobacteriia</taxon>
        <taxon>Flavobacteriales</taxon>
        <taxon>Flavobacteriaceae</taxon>
        <taxon>Maribacter</taxon>
    </lineage>
</organism>
<dbReference type="RefSeq" id="WP_074673564.1">
    <property type="nucleotide sequence ID" value="NZ_FNTB01000001.1"/>
</dbReference>
<evidence type="ECO:0000313" key="2">
    <source>
        <dbReference type="Proteomes" id="UP000183038"/>
    </source>
</evidence>
<sequence length="189" mass="22056">MGLFNLFNKNNSRQQFNQLAINKKVDVQKIKKYINVPKSIETRMLEIDSIVLNNEKDSETKTNELLKIYESLTDDQKRTRAGRYIIVHIAEVYFAARMIDEAFENFNFVMQFKDTIGNPFLHLRLGQLNYLTKNTDKMNDELSRALIMGGESIFKDEDPKLIEMVKSVLEEPADCSWSEYEGQDWAVTK</sequence>
<accession>A0A1H4R9W9</accession>
<protein>
    <submittedName>
        <fullName evidence="1">Uncharacterized protein</fullName>
    </submittedName>
</protein>
<gene>
    <name evidence="1" type="ORF">SAMN05192540_2800</name>
</gene>
<name>A0A1H4R9W9_9FLAO</name>
<dbReference type="AlphaFoldDB" id="A0A1H4R9W9"/>
<proteinExistence type="predicted"/>
<dbReference type="OrthoDB" id="1551390at2"/>
<evidence type="ECO:0000313" key="1">
    <source>
        <dbReference type="EMBL" id="SEC28481.1"/>
    </source>
</evidence>
<dbReference type="Proteomes" id="UP000183038">
    <property type="component" value="Unassembled WGS sequence"/>
</dbReference>
<dbReference type="EMBL" id="FNTB01000001">
    <property type="protein sequence ID" value="SEC28481.1"/>
    <property type="molecule type" value="Genomic_DNA"/>
</dbReference>